<dbReference type="InterPro" id="IPR036871">
    <property type="entry name" value="PX_dom_sf"/>
</dbReference>
<keyword evidence="3" id="KW-1185">Reference proteome</keyword>
<evidence type="ECO:0000313" key="3">
    <source>
        <dbReference type="Proteomes" id="UP001163798"/>
    </source>
</evidence>
<feature type="compositionally biased region" description="Low complexity" evidence="1">
    <location>
        <begin position="258"/>
        <end position="285"/>
    </location>
</feature>
<feature type="region of interest" description="Disordered" evidence="1">
    <location>
        <begin position="368"/>
        <end position="393"/>
    </location>
</feature>
<feature type="region of interest" description="Disordered" evidence="1">
    <location>
        <begin position="254"/>
        <end position="331"/>
    </location>
</feature>
<organism evidence="2 3">
    <name type="scientific">Lentinula aff. detonsa</name>
    <dbReference type="NCBI Taxonomy" id="2804958"/>
    <lineage>
        <taxon>Eukaryota</taxon>
        <taxon>Fungi</taxon>
        <taxon>Dikarya</taxon>
        <taxon>Basidiomycota</taxon>
        <taxon>Agaricomycotina</taxon>
        <taxon>Agaricomycetes</taxon>
        <taxon>Agaricomycetidae</taxon>
        <taxon>Agaricales</taxon>
        <taxon>Marasmiineae</taxon>
        <taxon>Omphalotaceae</taxon>
        <taxon>Lentinula</taxon>
    </lineage>
</organism>
<reference evidence="2" key="1">
    <citation type="submission" date="2022-08" db="EMBL/GenBank/DDBJ databases">
        <authorList>
            <consortium name="DOE Joint Genome Institute"/>
            <person name="Min B."/>
            <person name="Riley R."/>
            <person name="Sierra-Patev S."/>
            <person name="Naranjo-Ortiz M."/>
            <person name="Looney B."/>
            <person name="Konkel Z."/>
            <person name="Slot J.C."/>
            <person name="Sakamoto Y."/>
            <person name="Steenwyk J.L."/>
            <person name="Rokas A."/>
            <person name="Carro J."/>
            <person name="Camarero S."/>
            <person name="Ferreira P."/>
            <person name="Molpeceres G."/>
            <person name="Ruiz-Duenas F.J."/>
            <person name="Serrano A."/>
            <person name="Henrissat B."/>
            <person name="Drula E."/>
            <person name="Hughes K.W."/>
            <person name="Mata J.L."/>
            <person name="Ishikawa N.K."/>
            <person name="Vargas-Isla R."/>
            <person name="Ushijima S."/>
            <person name="Smith C.A."/>
            <person name="Ahrendt S."/>
            <person name="Andreopoulos W."/>
            <person name="He G."/>
            <person name="Labutti K."/>
            <person name="Lipzen A."/>
            <person name="Ng V."/>
            <person name="Sandor L."/>
            <person name="Barry K."/>
            <person name="Martinez A.T."/>
            <person name="Xiao Y."/>
            <person name="Gibbons J.G."/>
            <person name="Terashima K."/>
            <person name="Hibbett D.S."/>
            <person name="Grigoriev I.V."/>
        </authorList>
    </citation>
    <scope>NUCLEOTIDE SEQUENCE</scope>
    <source>
        <strain evidence="2">TFB10291</strain>
    </source>
</reference>
<accession>A0AA38L5I0</accession>
<dbReference type="AlphaFoldDB" id="A0AA38L5I0"/>
<feature type="compositionally biased region" description="Low complexity" evidence="1">
    <location>
        <begin position="311"/>
        <end position="325"/>
    </location>
</feature>
<comment type="caution">
    <text evidence="2">The sequence shown here is derived from an EMBL/GenBank/DDBJ whole genome shotgun (WGS) entry which is preliminary data.</text>
</comment>
<dbReference type="Proteomes" id="UP001163798">
    <property type="component" value="Unassembled WGS sequence"/>
</dbReference>
<gene>
    <name evidence="2" type="ORF">GGU10DRAFT_5264</name>
</gene>
<evidence type="ECO:0000256" key="1">
    <source>
        <dbReference type="SAM" id="MobiDB-lite"/>
    </source>
</evidence>
<evidence type="ECO:0008006" key="4">
    <source>
        <dbReference type="Google" id="ProtNLM"/>
    </source>
</evidence>
<protein>
    <recommendedName>
        <fullName evidence="4">PX domain-containing protein</fullName>
    </recommendedName>
</protein>
<sequence length="755" mass="83271">MLAPFGTPQAGAGALDGPLAVDNYKRAVYRPPPARFMVDMLPPAKQGSQYSFGMRITPILSGDRSSTSSNESKTSNGSNVEYEVWRRWEDCLWFQDTLELEYSRLARMKRQRLLAGKGVKKDGFYLQDRASSWESLPPGPEPNSVAQDIHDIIPKLTKKGTLFRASQATIEQRHSEFTAFVEALFAEDVPTLLAELRADRLATDFFGYWRRDYDLAMKNDRARSGNRPSKPRSSITNSVLSSYFSNGDSITDTESVRSRSILSTSPSSPSSPSFRTSRVSVSTESYQYARAAQSKGNQKNKEEFPKRRHTTSSSTSSSGSSCNSRHSMDSITSTIPGIREDVPLTFDHNPQVESQKDRFLQSLPEDAELPIHSDSESVPPSVRRPKKRSSRDTLYRRSARIFTVPPNMNDLVDGLRTPTAAQWSGTGMPVRDSWQTTGSASTYLEGLNITIPDSPAHIYHTSRLSIGSIATFMTDNSADAIILRNQMPSVSTRRSSFVRKSRPTSIYTVADDGPWSDGDEDLLDSCIFDAFPMPAHLFPFQERKTIKEEQPGPSGSTSGHLPILPTSPLRVKIPDERRQSIPEDVKSVISRSSYLSSPLTPVPPSPTASTTSTEFSSFTAASDFSGISVDTVLSTSTATTSVLAGNLTIKAAHNHSIILLRVSRDTEFGDVRKRIFDKFLTQEKITLTEAFAIAFVLQDTVESRSPKGKSRARSSSLGGGSSQLVLVTNQADWERALATTNSSKATVRVLDTFQE</sequence>
<evidence type="ECO:0000313" key="2">
    <source>
        <dbReference type="EMBL" id="KAJ3785380.1"/>
    </source>
</evidence>
<proteinExistence type="predicted"/>
<dbReference type="Gene3D" id="3.30.1520.10">
    <property type="entry name" value="Phox-like domain"/>
    <property type="match status" value="1"/>
</dbReference>
<dbReference type="GO" id="GO:0035091">
    <property type="term" value="F:phosphatidylinositol binding"/>
    <property type="evidence" value="ECO:0007669"/>
    <property type="project" value="InterPro"/>
</dbReference>
<feature type="compositionally biased region" description="Basic and acidic residues" evidence="1">
    <location>
        <begin position="572"/>
        <end position="582"/>
    </location>
</feature>
<dbReference type="EMBL" id="MU793344">
    <property type="protein sequence ID" value="KAJ3785380.1"/>
    <property type="molecule type" value="Genomic_DNA"/>
</dbReference>
<name>A0AA38L5I0_9AGAR</name>
<feature type="region of interest" description="Disordered" evidence="1">
    <location>
        <begin position="547"/>
        <end position="582"/>
    </location>
</feature>